<dbReference type="EMBL" id="JAUIQD010000005">
    <property type="protein sequence ID" value="KAK3349043.1"/>
    <property type="molecule type" value="Genomic_DNA"/>
</dbReference>
<dbReference type="AlphaFoldDB" id="A0AAJ0MC19"/>
<evidence type="ECO:0000259" key="2">
    <source>
        <dbReference type="Pfam" id="PF26640"/>
    </source>
</evidence>
<evidence type="ECO:0000313" key="3">
    <source>
        <dbReference type="EMBL" id="KAK3349043.1"/>
    </source>
</evidence>
<organism evidence="3 4">
    <name type="scientific">Lasiosphaeria hispida</name>
    <dbReference type="NCBI Taxonomy" id="260671"/>
    <lineage>
        <taxon>Eukaryota</taxon>
        <taxon>Fungi</taxon>
        <taxon>Dikarya</taxon>
        <taxon>Ascomycota</taxon>
        <taxon>Pezizomycotina</taxon>
        <taxon>Sordariomycetes</taxon>
        <taxon>Sordariomycetidae</taxon>
        <taxon>Sordariales</taxon>
        <taxon>Lasiosphaeriaceae</taxon>
        <taxon>Lasiosphaeria</taxon>
    </lineage>
</organism>
<protein>
    <recommendedName>
        <fullName evidence="2">DUF8212 domain-containing protein</fullName>
    </recommendedName>
</protein>
<dbReference type="Pfam" id="PF26640">
    <property type="entry name" value="DUF8212"/>
    <property type="match status" value="1"/>
</dbReference>
<sequence length="175" mass="19198">DWHYLGTKGDLCETTEGITGIQSWFRLRQEELRDASGAQRMRWAARRVRKRKEDIAYCLLGIFSVTMPIIYGEGDKAFRRLQEHIMRDIGYDSILAWGLGPKGLTHDNSSAIIPGGALATSPLAFANCGQIVAWERSSNGSFDVHGGGLQLHLSLYTTPAGDTLGLLKCGAEDDA</sequence>
<reference evidence="3" key="1">
    <citation type="journal article" date="2023" name="Mol. Phylogenet. Evol.">
        <title>Genome-scale phylogeny and comparative genomics of the fungal order Sordariales.</title>
        <authorList>
            <person name="Hensen N."/>
            <person name="Bonometti L."/>
            <person name="Westerberg I."/>
            <person name="Brannstrom I.O."/>
            <person name="Guillou S."/>
            <person name="Cros-Aarteil S."/>
            <person name="Calhoun S."/>
            <person name="Haridas S."/>
            <person name="Kuo A."/>
            <person name="Mondo S."/>
            <person name="Pangilinan J."/>
            <person name="Riley R."/>
            <person name="LaButti K."/>
            <person name="Andreopoulos B."/>
            <person name="Lipzen A."/>
            <person name="Chen C."/>
            <person name="Yan M."/>
            <person name="Daum C."/>
            <person name="Ng V."/>
            <person name="Clum A."/>
            <person name="Steindorff A."/>
            <person name="Ohm R.A."/>
            <person name="Martin F."/>
            <person name="Silar P."/>
            <person name="Natvig D.O."/>
            <person name="Lalanne C."/>
            <person name="Gautier V."/>
            <person name="Ament-Velasquez S.L."/>
            <person name="Kruys A."/>
            <person name="Hutchinson M.I."/>
            <person name="Powell A.J."/>
            <person name="Barry K."/>
            <person name="Miller A.N."/>
            <person name="Grigoriev I.V."/>
            <person name="Debuchy R."/>
            <person name="Gladieux P."/>
            <person name="Hiltunen Thoren M."/>
            <person name="Johannesson H."/>
        </authorList>
    </citation>
    <scope>NUCLEOTIDE SEQUENCE</scope>
    <source>
        <strain evidence="3">CBS 955.72</strain>
    </source>
</reference>
<evidence type="ECO:0000313" key="4">
    <source>
        <dbReference type="Proteomes" id="UP001275084"/>
    </source>
</evidence>
<dbReference type="Proteomes" id="UP001275084">
    <property type="component" value="Unassembled WGS sequence"/>
</dbReference>
<proteinExistence type="predicted"/>
<name>A0AAJ0MC19_9PEZI</name>
<accession>A0AAJ0MC19</accession>
<feature type="transmembrane region" description="Helical" evidence="1">
    <location>
        <begin position="55"/>
        <end position="72"/>
    </location>
</feature>
<feature type="non-terminal residue" evidence="3">
    <location>
        <position position="1"/>
    </location>
</feature>
<feature type="non-terminal residue" evidence="3">
    <location>
        <position position="175"/>
    </location>
</feature>
<gene>
    <name evidence="3" type="ORF">B0T25DRAFT_428169</name>
</gene>
<dbReference type="PANTHER" id="PTHR10622:SF10">
    <property type="entry name" value="HET DOMAIN-CONTAINING PROTEIN"/>
    <property type="match status" value="1"/>
</dbReference>
<keyword evidence="1" id="KW-0812">Transmembrane</keyword>
<feature type="domain" description="DUF8212" evidence="2">
    <location>
        <begin position="76"/>
        <end position="107"/>
    </location>
</feature>
<evidence type="ECO:0000256" key="1">
    <source>
        <dbReference type="SAM" id="Phobius"/>
    </source>
</evidence>
<keyword evidence="1" id="KW-0472">Membrane</keyword>
<keyword evidence="1" id="KW-1133">Transmembrane helix</keyword>
<dbReference type="InterPro" id="IPR058525">
    <property type="entry name" value="DUF8212"/>
</dbReference>
<dbReference type="PANTHER" id="PTHR10622">
    <property type="entry name" value="HET DOMAIN-CONTAINING PROTEIN"/>
    <property type="match status" value="1"/>
</dbReference>
<keyword evidence="4" id="KW-1185">Reference proteome</keyword>
<reference evidence="3" key="2">
    <citation type="submission" date="2023-06" db="EMBL/GenBank/DDBJ databases">
        <authorList>
            <consortium name="Lawrence Berkeley National Laboratory"/>
            <person name="Haridas S."/>
            <person name="Hensen N."/>
            <person name="Bonometti L."/>
            <person name="Westerberg I."/>
            <person name="Brannstrom I.O."/>
            <person name="Guillou S."/>
            <person name="Cros-Aarteil S."/>
            <person name="Calhoun S."/>
            <person name="Kuo A."/>
            <person name="Mondo S."/>
            <person name="Pangilinan J."/>
            <person name="Riley R."/>
            <person name="Labutti K."/>
            <person name="Andreopoulos B."/>
            <person name="Lipzen A."/>
            <person name="Chen C."/>
            <person name="Yanf M."/>
            <person name="Daum C."/>
            <person name="Ng V."/>
            <person name="Clum A."/>
            <person name="Steindorff A."/>
            <person name="Ohm R."/>
            <person name="Martin F."/>
            <person name="Silar P."/>
            <person name="Natvig D."/>
            <person name="Lalanne C."/>
            <person name="Gautier V."/>
            <person name="Ament-Velasquez S.L."/>
            <person name="Kruys A."/>
            <person name="Hutchinson M.I."/>
            <person name="Powell A.J."/>
            <person name="Barry K."/>
            <person name="Miller A.N."/>
            <person name="Grigoriev I.V."/>
            <person name="Debuchy R."/>
            <person name="Gladieux P."/>
            <person name="Thoren M.H."/>
            <person name="Johannesson H."/>
        </authorList>
    </citation>
    <scope>NUCLEOTIDE SEQUENCE</scope>
    <source>
        <strain evidence="3">CBS 955.72</strain>
    </source>
</reference>
<comment type="caution">
    <text evidence="3">The sequence shown here is derived from an EMBL/GenBank/DDBJ whole genome shotgun (WGS) entry which is preliminary data.</text>
</comment>